<evidence type="ECO:0000313" key="1">
    <source>
        <dbReference type="EMBL" id="SFI81299.1"/>
    </source>
</evidence>
<accession>A0A1I3L9E2</accession>
<sequence>MKVLPGSTCGNPASAPAIATPEYAYFATVLTLLCTLCNCCKFTASVGFTPAATFVIVRSLPGEPTDTEFDWLATDPAPSATEFAPLATAFEPIAVDCVPVACDWKPTADEP</sequence>
<organism evidence="1 2">
    <name type="scientific">Paraburkholderia megapolitana</name>
    <dbReference type="NCBI Taxonomy" id="420953"/>
    <lineage>
        <taxon>Bacteria</taxon>
        <taxon>Pseudomonadati</taxon>
        <taxon>Pseudomonadota</taxon>
        <taxon>Betaproteobacteria</taxon>
        <taxon>Burkholderiales</taxon>
        <taxon>Burkholderiaceae</taxon>
        <taxon>Paraburkholderia</taxon>
    </lineage>
</organism>
<proteinExistence type="predicted"/>
<name>A0A1I3L9E2_9BURK</name>
<dbReference type="STRING" id="420953.SAMN05192543_104305"/>
<gene>
    <name evidence="1" type="ORF">SAMN05192543_104305</name>
</gene>
<dbReference type="AlphaFoldDB" id="A0A1I3L9E2"/>
<dbReference type="AntiFam" id="ANF00236">
    <property type="entry name" value="Shadow ORF (opposite sadA)"/>
</dbReference>
<protein>
    <submittedName>
        <fullName evidence="1">Uncharacterized protein</fullName>
    </submittedName>
</protein>
<keyword evidence="2" id="KW-1185">Reference proteome</keyword>
<evidence type="ECO:0000313" key="2">
    <source>
        <dbReference type="Proteomes" id="UP000199548"/>
    </source>
</evidence>
<dbReference type="Proteomes" id="UP000199548">
    <property type="component" value="Unassembled WGS sequence"/>
</dbReference>
<dbReference type="EMBL" id="FOQU01000004">
    <property type="protein sequence ID" value="SFI81299.1"/>
    <property type="molecule type" value="Genomic_DNA"/>
</dbReference>
<reference evidence="1 2" key="1">
    <citation type="submission" date="2016-10" db="EMBL/GenBank/DDBJ databases">
        <authorList>
            <person name="de Groot N.N."/>
        </authorList>
    </citation>
    <scope>NUCLEOTIDE SEQUENCE [LARGE SCALE GENOMIC DNA]</scope>
    <source>
        <strain evidence="1 2">LMG 23650</strain>
    </source>
</reference>